<dbReference type="AlphaFoldDB" id="A0A532UZN9"/>
<keyword evidence="6" id="KW-0175">Coiled coil</keyword>
<accession>A0A532UZN9</accession>
<dbReference type="InterPro" id="IPR036049">
    <property type="entry name" value="Ribosomal_uL29_sf"/>
</dbReference>
<dbReference type="PANTHER" id="PTHR10916:SF0">
    <property type="entry name" value="LARGE RIBOSOMAL SUBUNIT PROTEIN UL29C"/>
    <property type="match status" value="1"/>
</dbReference>
<dbReference type="Gene3D" id="1.10.287.310">
    <property type="match status" value="1"/>
</dbReference>
<dbReference type="CDD" id="cd00427">
    <property type="entry name" value="Ribosomal_L29_HIP"/>
    <property type="match status" value="1"/>
</dbReference>
<comment type="similarity">
    <text evidence="1 5">Belongs to the universal ribosomal protein uL29 family.</text>
</comment>
<dbReference type="GO" id="GO:0003735">
    <property type="term" value="F:structural constituent of ribosome"/>
    <property type="evidence" value="ECO:0007669"/>
    <property type="project" value="InterPro"/>
</dbReference>
<dbReference type="GO" id="GO:0022625">
    <property type="term" value="C:cytosolic large ribosomal subunit"/>
    <property type="evidence" value="ECO:0007669"/>
    <property type="project" value="TreeGrafter"/>
</dbReference>
<keyword evidence="3 5" id="KW-0687">Ribonucleoprotein</keyword>
<dbReference type="FunFam" id="1.10.287.310:FF:000001">
    <property type="entry name" value="50S ribosomal protein L29"/>
    <property type="match status" value="1"/>
</dbReference>
<evidence type="ECO:0000256" key="5">
    <source>
        <dbReference type="HAMAP-Rule" id="MF_00374"/>
    </source>
</evidence>
<sequence>MKMDDIRQLSSEEVTQRLEDAREELLNLRFQLATHQLDNQLRVRMARRDVARLTTVVHEYELGIRKESGKTGE</sequence>
<dbReference type="InterPro" id="IPR050063">
    <property type="entry name" value="Ribosomal_protein_uL29"/>
</dbReference>
<dbReference type="SUPFAM" id="SSF46561">
    <property type="entry name" value="Ribosomal protein L29 (L29p)"/>
    <property type="match status" value="1"/>
</dbReference>
<protein>
    <recommendedName>
        <fullName evidence="4 5">Large ribosomal subunit protein uL29</fullName>
    </recommendedName>
</protein>
<dbReference type="EMBL" id="NJBN01000005">
    <property type="protein sequence ID" value="TKJ40420.1"/>
    <property type="molecule type" value="Genomic_DNA"/>
</dbReference>
<dbReference type="GO" id="GO:0006412">
    <property type="term" value="P:translation"/>
    <property type="evidence" value="ECO:0007669"/>
    <property type="project" value="UniProtKB-UniRule"/>
</dbReference>
<dbReference type="Proteomes" id="UP000319619">
    <property type="component" value="Unassembled WGS sequence"/>
</dbReference>
<proteinExistence type="inferred from homology"/>
<dbReference type="NCBIfam" id="TIGR00012">
    <property type="entry name" value="L29"/>
    <property type="match status" value="1"/>
</dbReference>
<evidence type="ECO:0000256" key="3">
    <source>
        <dbReference type="ARBA" id="ARBA00023274"/>
    </source>
</evidence>
<name>A0A532UZN9_UNCL8</name>
<organism evidence="7 8">
    <name type="scientific">candidate division LCP-89 bacterium B3_LCP</name>
    <dbReference type="NCBI Taxonomy" id="2012998"/>
    <lineage>
        <taxon>Bacteria</taxon>
        <taxon>Pseudomonadati</taxon>
        <taxon>Bacteria division LCP-89</taxon>
    </lineage>
</organism>
<reference evidence="7 8" key="1">
    <citation type="submission" date="2017-06" db="EMBL/GenBank/DDBJ databases">
        <title>Novel microbial phyla capable of carbon fixation and sulfur reduction in deep-sea sediments.</title>
        <authorList>
            <person name="Huang J."/>
            <person name="Baker B."/>
            <person name="Wang Y."/>
        </authorList>
    </citation>
    <scope>NUCLEOTIDE SEQUENCE [LARGE SCALE GENOMIC DNA]</scope>
    <source>
        <strain evidence="7">B3_LCP</strain>
    </source>
</reference>
<dbReference type="InterPro" id="IPR001854">
    <property type="entry name" value="Ribosomal_uL29"/>
</dbReference>
<evidence type="ECO:0000256" key="4">
    <source>
        <dbReference type="ARBA" id="ARBA00035204"/>
    </source>
</evidence>
<dbReference type="PANTHER" id="PTHR10916">
    <property type="entry name" value="60S RIBOSOMAL PROTEIN L35/50S RIBOSOMAL PROTEIN L29"/>
    <property type="match status" value="1"/>
</dbReference>
<evidence type="ECO:0000256" key="6">
    <source>
        <dbReference type="SAM" id="Coils"/>
    </source>
</evidence>
<comment type="caution">
    <text evidence="7">The sequence shown here is derived from an EMBL/GenBank/DDBJ whole genome shotgun (WGS) entry which is preliminary data.</text>
</comment>
<dbReference type="HAMAP" id="MF_00374">
    <property type="entry name" value="Ribosomal_uL29"/>
    <property type="match status" value="1"/>
</dbReference>
<evidence type="ECO:0000256" key="1">
    <source>
        <dbReference type="ARBA" id="ARBA00009254"/>
    </source>
</evidence>
<gene>
    <name evidence="5" type="primary">rpmC</name>
    <name evidence="7" type="ORF">CEE37_08860</name>
</gene>
<evidence type="ECO:0000313" key="7">
    <source>
        <dbReference type="EMBL" id="TKJ40420.1"/>
    </source>
</evidence>
<keyword evidence="2 5" id="KW-0689">Ribosomal protein</keyword>
<evidence type="ECO:0000313" key="8">
    <source>
        <dbReference type="Proteomes" id="UP000319619"/>
    </source>
</evidence>
<feature type="coiled-coil region" evidence="6">
    <location>
        <begin position="11"/>
        <end position="38"/>
    </location>
</feature>
<dbReference type="Pfam" id="PF00831">
    <property type="entry name" value="Ribosomal_L29"/>
    <property type="match status" value="1"/>
</dbReference>
<evidence type="ECO:0000256" key="2">
    <source>
        <dbReference type="ARBA" id="ARBA00022980"/>
    </source>
</evidence>